<dbReference type="InterPro" id="IPR004107">
    <property type="entry name" value="Integrase_SAM-like_N"/>
</dbReference>
<evidence type="ECO:0000256" key="5">
    <source>
        <dbReference type="PROSITE-ProRule" id="PRU01248"/>
    </source>
</evidence>
<dbReference type="InterPro" id="IPR002104">
    <property type="entry name" value="Integrase_catalytic"/>
</dbReference>
<keyword evidence="10" id="KW-1185">Reference proteome</keyword>
<dbReference type="RefSeq" id="WP_173122979.1">
    <property type="nucleotide sequence ID" value="NZ_JABRWJ010000004.1"/>
</dbReference>
<dbReference type="InterPro" id="IPR013762">
    <property type="entry name" value="Integrase-like_cat_sf"/>
</dbReference>
<evidence type="ECO:0000256" key="3">
    <source>
        <dbReference type="ARBA" id="ARBA00023125"/>
    </source>
</evidence>
<feature type="region of interest" description="Disordered" evidence="6">
    <location>
        <begin position="328"/>
        <end position="360"/>
    </location>
</feature>
<evidence type="ECO:0000256" key="4">
    <source>
        <dbReference type="ARBA" id="ARBA00023172"/>
    </source>
</evidence>
<feature type="domain" description="Tyr recombinase" evidence="7">
    <location>
        <begin position="111"/>
        <end position="327"/>
    </location>
</feature>
<keyword evidence="3 5" id="KW-0238">DNA-binding</keyword>
<dbReference type="CDD" id="cd01193">
    <property type="entry name" value="INT_IntI_C"/>
    <property type="match status" value="1"/>
</dbReference>
<dbReference type="InterPro" id="IPR050090">
    <property type="entry name" value="Tyrosine_recombinase_XerCD"/>
</dbReference>
<comment type="similarity">
    <text evidence="1">Belongs to the 'phage' integrase family.</text>
</comment>
<dbReference type="NCBIfam" id="NF011946">
    <property type="entry name" value="PRK15417.1"/>
    <property type="match status" value="1"/>
</dbReference>
<dbReference type="SUPFAM" id="SSF56349">
    <property type="entry name" value="DNA breaking-rejoining enzymes"/>
    <property type="match status" value="1"/>
</dbReference>
<evidence type="ECO:0000256" key="1">
    <source>
        <dbReference type="ARBA" id="ARBA00008857"/>
    </source>
</evidence>
<keyword evidence="4" id="KW-0233">DNA recombination</keyword>
<dbReference type="Pfam" id="PF13495">
    <property type="entry name" value="Phage_int_SAM_4"/>
    <property type="match status" value="1"/>
</dbReference>
<sequence>MSSSSPSAEASGPRLLDTLREQVRYMHYSLRTEEAYVHWVRAFIHFHGRRHPSELSAAEVESFLTWLAAERQVAPSTHHQALSALLFLYQKVLRLDLPWLSDIGRPKYVRRLPVVLSRDEVARLLAAMDRQPEPHGLLARLLYGTGLRLMEGLRLRVKDIEFERQALIVREGKGAKDRVVMLPSSLEDALRGQLAHVHRVWSADRAAGLGGVQLPHALARKYPRAPEGWAWFWLFPQAEPSLDPRGAGLRRHHVLDQTFQRAFRRGLAAARIAKPATPHTLRHSFATHLLQAGYDIRTVQELLGHADVSTTMIYTHVLKLGGGAVRSPLDRLGDPPVDGMTTTPRPQSPLPDTLPPSTARFAREPEPCYRISPATPNCTAAAISAF</sequence>
<dbReference type="Gene3D" id="1.10.443.10">
    <property type="entry name" value="Intergrase catalytic core"/>
    <property type="match status" value="1"/>
</dbReference>
<dbReference type="InterPro" id="IPR044068">
    <property type="entry name" value="CB"/>
</dbReference>
<organism evidence="9 10">
    <name type="scientific">Pseudaquabacterium terrae</name>
    <dbReference type="NCBI Taxonomy" id="2732868"/>
    <lineage>
        <taxon>Bacteria</taxon>
        <taxon>Pseudomonadati</taxon>
        <taxon>Pseudomonadota</taxon>
        <taxon>Betaproteobacteria</taxon>
        <taxon>Burkholderiales</taxon>
        <taxon>Sphaerotilaceae</taxon>
        <taxon>Pseudaquabacterium</taxon>
    </lineage>
</organism>
<accession>A0ABX2EGW3</accession>
<evidence type="ECO:0000256" key="2">
    <source>
        <dbReference type="ARBA" id="ARBA00022908"/>
    </source>
</evidence>
<dbReference type="EMBL" id="JABRWJ010000004">
    <property type="protein sequence ID" value="NRF67843.1"/>
    <property type="molecule type" value="Genomic_DNA"/>
</dbReference>
<dbReference type="PANTHER" id="PTHR30349">
    <property type="entry name" value="PHAGE INTEGRASE-RELATED"/>
    <property type="match status" value="1"/>
</dbReference>
<feature type="domain" description="Core-binding (CB)" evidence="8">
    <location>
        <begin position="17"/>
        <end position="93"/>
    </location>
</feature>
<dbReference type="NCBIfam" id="TIGR02249">
    <property type="entry name" value="integrase_gron"/>
    <property type="match status" value="1"/>
</dbReference>
<dbReference type="Pfam" id="PF00589">
    <property type="entry name" value="Phage_integrase"/>
    <property type="match status" value="1"/>
</dbReference>
<keyword evidence="2" id="KW-0229">DNA integration</keyword>
<dbReference type="PROSITE" id="PS51900">
    <property type="entry name" value="CB"/>
    <property type="match status" value="1"/>
</dbReference>
<dbReference type="InterPro" id="IPR011946">
    <property type="entry name" value="Integrase_integron-type"/>
</dbReference>
<dbReference type="PROSITE" id="PS51898">
    <property type="entry name" value="TYR_RECOMBINASE"/>
    <property type="match status" value="1"/>
</dbReference>
<protein>
    <submittedName>
        <fullName evidence="9">Integron integrase</fullName>
    </submittedName>
</protein>
<evidence type="ECO:0000313" key="10">
    <source>
        <dbReference type="Proteomes" id="UP000737171"/>
    </source>
</evidence>
<dbReference type="PANTHER" id="PTHR30349:SF64">
    <property type="entry name" value="PROPHAGE INTEGRASE INTD-RELATED"/>
    <property type="match status" value="1"/>
</dbReference>
<name>A0ABX2EGW3_9BURK</name>
<reference evidence="9 10" key="1">
    <citation type="submission" date="2020-05" db="EMBL/GenBank/DDBJ databases">
        <title>Aquincola sp. isolate from soil.</title>
        <authorList>
            <person name="Han J."/>
            <person name="Kim D.-U."/>
        </authorList>
    </citation>
    <scope>NUCLEOTIDE SEQUENCE [LARGE SCALE GENOMIC DNA]</scope>
    <source>
        <strain evidence="9 10">S2</strain>
    </source>
</reference>
<comment type="caution">
    <text evidence="9">The sequence shown here is derived from an EMBL/GenBank/DDBJ whole genome shotgun (WGS) entry which is preliminary data.</text>
</comment>
<evidence type="ECO:0000313" key="9">
    <source>
        <dbReference type="EMBL" id="NRF67843.1"/>
    </source>
</evidence>
<dbReference type="InterPro" id="IPR010998">
    <property type="entry name" value="Integrase_recombinase_N"/>
</dbReference>
<dbReference type="InterPro" id="IPR011010">
    <property type="entry name" value="DNA_brk_join_enz"/>
</dbReference>
<dbReference type="Gene3D" id="1.10.150.130">
    <property type="match status" value="1"/>
</dbReference>
<evidence type="ECO:0000256" key="6">
    <source>
        <dbReference type="SAM" id="MobiDB-lite"/>
    </source>
</evidence>
<dbReference type="Proteomes" id="UP000737171">
    <property type="component" value="Unassembled WGS sequence"/>
</dbReference>
<gene>
    <name evidence="9" type="ORF">HLB44_12690</name>
</gene>
<evidence type="ECO:0000259" key="8">
    <source>
        <dbReference type="PROSITE" id="PS51900"/>
    </source>
</evidence>
<proteinExistence type="inferred from homology"/>
<evidence type="ECO:0000259" key="7">
    <source>
        <dbReference type="PROSITE" id="PS51898"/>
    </source>
</evidence>